<gene>
    <name evidence="2" type="ORF">ROLI_011670</name>
</gene>
<reference evidence="3" key="2">
    <citation type="submission" date="2024-01" db="EMBL/GenBank/DDBJ databases">
        <title>Roseobacter fucihabitans sp. nov., isolated from the brown alga Fucus spiralis.</title>
        <authorList>
            <person name="Hahnke S."/>
            <person name="Berger M."/>
            <person name="Schlingloff A."/>
            <person name="Athale I."/>
            <person name="Neumann-Schaal M."/>
            <person name="Adenaya A."/>
            <person name="Poehlein A."/>
            <person name="Daniel R."/>
            <person name="Pertersen J."/>
            <person name="Brinkhoff T."/>
        </authorList>
    </citation>
    <scope>NUCLEOTIDE SEQUENCE [LARGE SCALE GENOMIC DNA]</scope>
    <source>
        <strain evidence="3">B14</strain>
    </source>
</reference>
<evidence type="ECO:0000313" key="3">
    <source>
        <dbReference type="Proteomes" id="UP001318682"/>
    </source>
</evidence>
<sequence>MAQFEYKVIAAPTRGLKAKGVKTPEDRFAHAFEVVMNDMAAEGWHYQRAETLPSVERAGLTSTATNWRNILIFRRETEAEVTHSPAPQIALTAIEDASARKEPVLNPPPAPAPHHLETPLVAPPTESDQIMESDDNSISSDPPSDDIKHFKTNH</sequence>
<feature type="compositionally biased region" description="Basic and acidic residues" evidence="1">
    <location>
        <begin position="145"/>
        <end position="154"/>
    </location>
</feature>
<organism evidence="2 3">
    <name type="scientific">Roseobacter fucihabitans</name>
    <dbReference type="NCBI Taxonomy" id="1537242"/>
    <lineage>
        <taxon>Bacteria</taxon>
        <taxon>Pseudomonadati</taxon>
        <taxon>Pseudomonadota</taxon>
        <taxon>Alphaproteobacteria</taxon>
        <taxon>Rhodobacterales</taxon>
        <taxon>Roseobacteraceae</taxon>
        <taxon>Roseobacter</taxon>
    </lineage>
</organism>
<keyword evidence="3" id="KW-1185">Reference proteome</keyword>
<evidence type="ECO:0000313" key="2">
    <source>
        <dbReference type="EMBL" id="WVX48089.1"/>
    </source>
</evidence>
<accession>A0ABZ2BQ34</accession>
<reference evidence="2 3" key="1">
    <citation type="submission" date="2015-07" db="EMBL/GenBank/DDBJ databases">
        <authorList>
            <person name="Voget S."/>
            <person name="Dogs M."/>
            <person name="Brinkhoff T.H."/>
            <person name="Daniel R."/>
        </authorList>
    </citation>
    <scope>NUCLEOTIDE SEQUENCE [LARGE SCALE GENOMIC DNA]</scope>
    <source>
        <strain evidence="2 3">B14</strain>
    </source>
</reference>
<dbReference type="RefSeq" id="WP_262386391.1">
    <property type="nucleotide sequence ID" value="NZ_CP143423.1"/>
</dbReference>
<evidence type="ECO:0008006" key="4">
    <source>
        <dbReference type="Google" id="ProtNLM"/>
    </source>
</evidence>
<feature type="region of interest" description="Disordered" evidence="1">
    <location>
        <begin position="94"/>
        <end position="154"/>
    </location>
</feature>
<protein>
    <recommendedName>
        <fullName evidence="4">DUF4177 domain-containing protein</fullName>
    </recommendedName>
</protein>
<dbReference type="Proteomes" id="UP001318682">
    <property type="component" value="Chromosome"/>
</dbReference>
<name>A0ABZ2BQ34_9RHOB</name>
<dbReference type="EMBL" id="CP143423">
    <property type="protein sequence ID" value="WVX48089.1"/>
    <property type="molecule type" value="Genomic_DNA"/>
</dbReference>
<evidence type="ECO:0000256" key="1">
    <source>
        <dbReference type="SAM" id="MobiDB-lite"/>
    </source>
</evidence>
<proteinExistence type="predicted"/>